<evidence type="ECO:0000256" key="1">
    <source>
        <dbReference type="SAM" id="Coils"/>
    </source>
</evidence>
<organism evidence="2 3">
    <name type="scientific">Triparma laevis f. longispina</name>
    <dbReference type="NCBI Taxonomy" id="1714387"/>
    <lineage>
        <taxon>Eukaryota</taxon>
        <taxon>Sar</taxon>
        <taxon>Stramenopiles</taxon>
        <taxon>Ochrophyta</taxon>
        <taxon>Bolidophyceae</taxon>
        <taxon>Parmales</taxon>
        <taxon>Triparmaceae</taxon>
        <taxon>Triparma</taxon>
    </lineage>
</organism>
<proteinExistence type="predicted"/>
<name>A0A9W6ZF22_9STRA</name>
<gene>
    <name evidence="2" type="ORF">TrLO_g12728</name>
</gene>
<dbReference type="AlphaFoldDB" id="A0A9W6ZF22"/>
<evidence type="ECO:0000313" key="2">
    <source>
        <dbReference type="EMBL" id="GMH50966.1"/>
    </source>
</evidence>
<feature type="coiled-coil region" evidence="1">
    <location>
        <begin position="60"/>
        <end position="105"/>
    </location>
</feature>
<keyword evidence="3" id="KW-1185">Reference proteome</keyword>
<evidence type="ECO:0000313" key="3">
    <source>
        <dbReference type="Proteomes" id="UP001165122"/>
    </source>
</evidence>
<reference evidence="3" key="1">
    <citation type="journal article" date="2023" name="Commun. Biol.">
        <title>Genome analysis of Parmales, the sister group of diatoms, reveals the evolutionary specialization of diatoms from phago-mixotrophs to photoautotrophs.</title>
        <authorList>
            <person name="Ban H."/>
            <person name="Sato S."/>
            <person name="Yoshikawa S."/>
            <person name="Yamada K."/>
            <person name="Nakamura Y."/>
            <person name="Ichinomiya M."/>
            <person name="Sato N."/>
            <person name="Blanc-Mathieu R."/>
            <person name="Endo H."/>
            <person name="Kuwata A."/>
            <person name="Ogata H."/>
        </authorList>
    </citation>
    <scope>NUCLEOTIDE SEQUENCE [LARGE SCALE GENOMIC DNA]</scope>
    <source>
        <strain evidence="3">NIES 3700</strain>
    </source>
</reference>
<accession>A0A9W6ZF22</accession>
<keyword evidence="1" id="KW-0175">Coiled coil</keyword>
<dbReference type="EMBL" id="BRXW01000400">
    <property type="protein sequence ID" value="GMH50966.1"/>
    <property type="molecule type" value="Genomic_DNA"/>
</dbReference>
<sequence>MKSDQMLKINIMVEDIASLKKQVAEQGVATTEQGVANATQNEEIIAALKSKATADQTTKIASLEAELKIARLELRAENAEKENAELRAEEEIASLKQQLASTTDSKKRKHA</sequence>
<comment type="caution">
    <text evidence="2">The sequence shown here is derived from an EMBL/GenBank/DDBJ whole genome shotgun (WGS) entry which is preliminary data.</text>
</comment>
<dbReference type="Proteomes" id="UP001165122">
    <property type="component" value="Unassembled WGS sequence"/>
</dbReference>
<protein>
    <submittedName>
        <fullName evidence="2">Uncharacterized protein</fullName>
    </submittedName>
</protein>